<dbReference type="Gene3D" id="2.60.40.1820">
    <property type="match status" value="1"/>
</dbReference>
<organism evidence="1 2">
    <name type="scientific">Avrilella dinanensis</name>
    <dbReference type="NCBI Taxonomy" id="2008672"/>
    <lineage>
        <taxon>Bacteria</taxon>
        <taxon>Pseudomonadati</taxon>
        <taxon>Bacteroidota</taxon>
        <taxon>Flavobacteriia</taxon>
        <taxon>Flavobacteriales</taxon>
        <taxon>Flavobacteriaceae</taxon>
        <taxon>Avrilella</taxon>
    </lineage>
</organism>
<proteinExistence type="predicted"/>
<dbReference type="AlphaFoldDB" id="A0A2M9R6M3"/>
<dbReference type="Proteomes" id="UP000231960">
    <property type="component" value="Unassembled WGS sequence"/>
</dbReference>
<comment type="caution">
    <text evidence="1">The sequence shown here is derived from an EMBL/GenBank/DDBJ whole genome shotgun (WGS) entry which is preliminary data.</text>
</comment>
<dbReference type="OrthoDB" id="704817at2"/>
<protein>
    <recommendedName>
        <fullName evidence="3">Late embryogenesis abundant protein LEA-2 subgroup domain-containing protein</fullName>
    </recommendedName>
</protein>
<accession>A0A2M9R6M3</accession>
<dbReference type="EMBL" id="NIPO01000001">
    <property type="protein sequence ID" value="PJR04490.1"/>
    <property type="molecule type" value="Genomic_DNA"/>
</dbReference>
<name>A0A2M9R6M3_9FLAO</name>
<gene>
    <name evidence="1" type="ORF">CDL10_08010</name>
</gene>
<reference evidence="1 2" key="1">
    <citation type="submission" date="2017-06" db="EMBL/GenBank/DDBJ databases">
        <title>Description of Avrilella dinanensis gen. nov. sp. nov.</title>
        <authorList>
            <person name="Leyer C."/>
            <person name="Sassi M."/>
            <person name="Minet J."/>
            <person name="Kayal S."/>
            <person name="Cattoir V."/>
        </authorList>
    </citation>
    <scope>NUCLEOTIDE SEQUENCE [LARGE SCALE GENOMIC DNA]</scope>
    <source>
        <strain evidence="1 2">UR159</strain>
    </source>
</reference>
<evidence type="ECO:0000313" key="2">
    <source>
        <dbReference type="Proteomes" id="UP000231960"/>
    </source>
</evidence>
<evidence type="ECO:0008006" key="3">
    <source>
        <dbReference type="Google" id="ProtNLM"/>
    </source>
</evidence>
<keyword evidence="2" id="KW-1185">Reference proteome</keyword>
<dbReference type="PROSITE" id="PS51257">
    <property type="entry name" value="PROKAR_LIPOPROTEIN"/>
    <property type="match status" value="1"/>
</dbReference>
<sequence>MKKIFLLFLIVLLSACEVGKQKKDFEIVADCEFKLEQIETFNLANVPLEKMMQSGEFDFSQFPNLAVGLFQKDIPLDAKIILSAYNPSKEKASLSAFDYLIFIEDIQIAEGKVTEKTEFLPESETKIPISVQGNVYEAISANQQKWINLLSGQSDEGLMLKIKVKPSIDIVGTEVKMLGYLTFEHKIDAEILKKHL</sequence>
<evidence type="ECO:0000313" key="1">
    <source>
        <dbReference type="EMBL" id="PJR04490.1"/>
    </source>
</evidence>
<dbReference type="RefSeq" id="WP_100678049.1">
    <property type="nucleotide sequence ID" value="NZ_NIPO01000001.1"/>
</dbReference>